<feature type="region of interest" description="Disordered" evidence="6">
    <location>
        <begin position="265"/>
        <end position="321"/>
    </location>
</feature>
<dbReference type="GO" id="GO:0003677">
    <property type="term" value="F:DNA binding"/>
    <property type="evidence" value="ECO:0007669"/>
    <property type="project" value="UniProtKB-KW"/>
</dbReference>
<dbReference type="SUPFAM" id="SSF158457">
    <property type="entry name" value="Orange domain-like"/>
    <property type="match status" value="1"/>
</dbReference>
<protein>
    <submittedName>
        <fullName evidence="9">Uncharacterized protein</fullName>
    </submittedName>
</protein>
<evidence type="ECO:0000256" key="3">
    <source>
        <dbReference type="ARBA" id="ARBA00023125"/>
    </source>
</evidence>
<comment type="caution">
    <text evidence="9">The sequence shown here is derived from an EMBL/GenBank/DDBJ whole genome shotgun (WGS) entry which is preliminary data.</text>
</comment>
<dbReference type="InterPro" id="IPR011598">
    <property type="entry name" value="bHLH_dom"/>
</dbReference>
<feature type="compositionally biased region" description="Polar residues" evidence="6">
    <location>
        <begin position="304"/>
        <end position="318"/>
    </location>
</feature>
<feature type="compositionally biased region" description="Polar residues" evidence="6">
    <location>
        <begin position="781"/>
        <end position="792"/>
    </location>
</feature>
<accession>A0AAE0XMY8</accession>
<dbReference type="Gene3D" id="6.10.250.980">
    <property type="match status" value="1"/>
</dbReference>
<name>A0AAE0XMY8_9GAST</name>
<dbReference type="FunFam" id="4.10.280.10:FF:000009">
    <property type="entry name" value="Transcription factor HES-1"/>
    <property type="match status" value="1"/>
</dbReference>
<evidence type="ECO:0000256" key="5">
    <source>
        <dbReference type="ARBA" id="ARBA00023242"/>
    </source>
</evidence>
<feature type="region of interest" description="Disordered" evidence="6">
    <location>
        <begin position="138"/>
        <end position="180"/>
    </location>
</feature>
<dbReference type="SUPFAM" id="SSF47459">
    <property type="entry name" value="HLH, helix-loop-helix DNA-binding domain"/>
    <property type="match status" value="1"/>
</dbReference>
<dbReference type="Pfam" id="PF07527">
    <property type="entry name" value="Hairy_orange"/>
    <property type="match status" value="1"/>
</dbReference>
<comment type="subcellular location">
    <subcellularLocation>
        <location evidence="1">Nucleus</location>
    </subcellularLocation>
</comment>
<sequence length="873" mass="94919">MGSPAVAVAPRKSPSSGRRTNKPLVEKKRRARINGCLGQLKSLILSGMQTEQGAQVSRLEKADILEMTVKYLRHVQKQQVSSATMGCEPEVAAKFSAGYTECATEVIRYMDQAKCVTSDIRTRLESYLVERLRDAVNLPPASPPESARDAAIQQQQQQLVAPERETSALVRPSSRSSLITTHPVSNVNSEHGCIQTAAPSASNIPAAPALSTTISDAVSPAATARDEYSRHYQTAVDLANMAAGVILPAKTSLLNAATTSFSLSSSASSSFSKQRTNPDPARCKSISPGHESKEKGKARKRFNSTESAITQPLCNSTKNNDTNTAFMNNNAIQALERLQPETFNPHLQTMNEHEKNHNQQKESYLRSFQRPLHIDIPEATDSTLYTSTVRESQFRPSNPSKILPVISPSPASPNDFYAPNPSSSPPASSSSSSATTIYNYPEDAPPTLLYAYNYNLPQRPSNEKHVSNSPKMNYSLVVYQPGSDVTASPTTDSAIPTHDEKFHATFALEQRPGLNNAANFYCASKSSASQGQEVRTTQHPAAMNAPITLFPTQTSMAQPQEFAPQERLDVNNNSSFYGSHQFHCPTFAVSSPGDRSLRKDSTCPQIPSGFYDHNNIAIPDNSIKLAPAELSSNLVARFHGNPQICTSALSAPHPPHPATRRSQQGWGNQSPVGQTLPSNEDTHCVNSLNNGDQQDSYSMNGQSSSDPPAPQPHQPHSPHAKNSVHQSSVASSSYSSSITPPYPSPPQDNSRPALKKHLLFGQRSEMARRHCHNTAADDSHSNTVQQQTPVSSRHSDYQYHHEQTRTMTGGEQHRLAARGSGALSLSSLSSACVSSAKRPCLEPVRSDAAHREVLTSGYRGGHGSDERLVWRPW</sequence>
<evidence type="ECO:0000313" key="9">
    <source>
        <dbReference type="EMBL" id="KAK3698002.1"/>
    </source>
</evidence>
<dbReference type="EMBL" id="JAWDGP010007989">
    <property type="protein sequence ID" value="KAK3698002.1"/>
    <property type="molecule type" value="Genomic_DNA"/>
</dbReference>
<feature type="domain" description="BHLH" evidence="7">
    <location>
        <begin position="17"/>
        <end position="75"/>
    </location>
</feature>
<keyword evidence="3" id="KW-0238">DNA-binding</keyword>
<evidence type="ECO:0000256" key="6">
    <source>
        <dbReference type="SAM" id="MobiDB-lite"/>
    </source>
</evidence>
<evidence type="ECO:0000259" key="8">
    <source>
        <dbReference type="PROSITE" id="PS51054"/>
    </source>
</evidence>
<evidence type="ECO:0000256" key="4">
    <source>
        <dbReference type="ARBA" id="ARBA00023163"/>
    </source>
</evidence>
<feature type="compositionally biased region" description="Polar residues" evidence="6">
    <location>
        <begin position="390"/>
        <end position="400"/>
    </location>
</feature>
<evidence type="ECO:0000313" key="10">
    <source>
        <dbReference type="Proteomes" id="UP001283361"/>
    </source>
</evidence>
<dbReference type="InterPro" id="IPR036638">
    <property type="entry name" value="HLH_DNA-bd_sf"/>
</dbReference>
<feature type="region of interest" description="Disordered" evidence="6">
    <location>
        <begin position="646"/>
        <end position="752"/>
    </location>
</feature>
<dbReference type="GO" id="GO:0005634">
    <property type="term" value="C:nucleus"/>
    <property type="evidence" value="ECO:0007669"/>
    <property type="project" value="UniProtKB-SubCell"/>
</dbReference>
<dbReference type="Proteomes" id="UP001283361">
    <property type="component" value="Unassembled WGS sequence"/>
</dbReference>
<organism evidence="9 10">
    <name type="scientific">Elysia crispata</name>
    <name type="common">lettuce slug</name>
    <dbReference type="NCBI Taxonomy" id="231223"/>
    <lineage>
        <taxon>Eukaryota</taxon>
        <taxon>Metazoa</taxon>
        <taxon>Spiralia</taxon>
        <taxon>Lophotrochozoa</taxon>
        <taxon>Mollusca</taxon>
        <taxon>Gastropoda</taxon>
        <taxon>Heterobranchia</taxon>
        <taxon>Euthyneura</taxon>
        <taxon>Panpulmonata</taxon>
        <taxon>Sacoglossa</taxon>
        <taxon>Placobranchoidea</taxon>
        <taxon>Plakobranchidae</taxon>
        <taxon>Elysia</taxon>
    </lineage>
</organism>
<dbReference type="PROSITE" id="PS50888">
    <property type="entry name" value="BHLH"/>
    <property type="match status" value="1"/>
</dbReference>
<dbReference type="GO" id="GO:0006355">
    <property type="term" value="P:regulation of DNA-templated transcription"/>
    <property type="evidence" value="ECO:0007669"/>
    <property type="project" value="InterPro"/>
</dbReference>
<dbReference type="PROSITE" id="PS51054">
    <property type="entry name" value="ORANGE"/>
    <property type="match status" value="1"/>
</dbReference>
<feature type="region of interest" description="Disordered" evidence="6">
    <location>
        <begin position="1"/>
        <end position="24"/>
    </location>
</feature>
<feature type="region of interest" description="Disordered" evidence="6">
    <location>
        <begin position="772"/>
        <end position="797"/>
    </location>
</feature>
<proteinExistence type="predicted"/>
<feature type="compositionally biased region" description="Low complexity" evidence="6">
    <location>
        <begin position="727"/>
        <end position="739"/>
    </location>
</feature>
<dbReference type="AlphaFoldDB" id="A0AAE0XMY8"/>
<dbReference type="InterPro" id="IPR050370">
    <property type="entry name" value="HES_HEY"/>
</dbReference>
<dbReference type="Gene3D" id="4.10.280.10">
    <property type="entry name" value="Helix-loop-helix DNA-binding domain"/>
    <property type="match status" value="1"/>
</dbReference>
<feature type="domain" description="Orange" evidence="8">
    <location>
        <begin position="95"/>
        <end position="128"/>
    </location>
</feature>
<gene>
    <name evidence="9" type="ORF">RRG08_064920</name>
</gene>
<dbReference type="InterPro" id="IPR003650">
    <property type="entry name" value="Orange_dom"/>
</dbReference>
<keyword evidence="2" id="KW-0805">Transcription regulation</keyword>
<evidence type="ECO:0000259" key="7">
    <source>
        <dbReference type="PROSITE" id="PS50888"/>
    </source>
</evidence>
<dbReference type="Pfam" id="PF00010">
    <property type="entry name" value="HLH"/>
    <property type="match status" value="1"/>
</dbReference>
<dbReference type="PANTHER" id="PTHR10985">
    <property type="entry name" value="BASIC HELIX-LOOP-HELIX TRANSCRIPTION FACTOR, HES-RELATED"/>
    <property type="match status" value="1"/>
</dbReference>
<dbReference type="GO" id="GO:0046983">
    <property type="term" value="F:protein dimerization activity"/>
    <property type="evidence" value="ECO:0007669"/>
    <property type="project" value="InterPro"/>
</dbReference>
<feature type="compositionally biased region" description="Polar residues" evidence="6">
    <location>
        <begin position="660"/>
        <end position="701"/>
    </location>
</feature>
<keyword evidence="10" id="KW-1185">Reference proteome</keyword>
<keyword evidence="5" id="KW-0539">Nucleus</keyword>
<keyword evidence="4" id="KW-0804">Transcription</keyword>
<evidence type="ECO:0000256" key="2">
    <source>
        <dbReference type="ARBA" id="ARBA00023015"/>
    </source>
</evidence>
<feature type="region of interest" description="Disordered" evidence="6">
    <location>
        <begin position="390"/>
        <end position="439"/>
    </location>
</feature>
<dbReference type="SMART" id="SM00353">
    <property type="entry name" value="HLH"/>
    <property type="match status" value="1"/>
</dbReference>
<dbReference type="SMART" id="SM00511">
    <property type="entry name" value="ORANGE"/>
    <property type="match status" value="1"/>
</dbReference>
<feature type="compositionally biased region" description="Low complexity" evidence="6">
    <location>
        <begin position="418"/>
        <end position="434"/>
    </location>
</feature>
<evidence type="ECO:0000256" key="1">
    <source>
        <dbReference type="ARBA" id="ARBA00004123"/>
    </source>
</evidence>
<reference evidence="9" key="1">
    <citation type="journal article" date="2023" name="G3 (Bethesda)">
        <title>A reference genome for the long-term kleptoplast-retaining sea slug Elysia crispata morphotype clarki.</title>
        <authorList>
            <person name="Eastman K.E."/>
            <person name="Pendleton A.L."/>
            <person name="Shaikh M.A."/>
            <person name="Suttiyut T."/>
            <person name="Ogas R."/>
            <person name="Tomko P."/>
            <person name="Gavelis G."/>
            <person name="Widhalm J.R."/>
            <person name="Wisecaver J.H."/>
        </authorList>
    </citation>
    <scope>NUCLEOTIDE SEQUENCE</scope>
    <source>
        <strain evidence="9">ECLA1</strain>
    </source>
</reference>